<accession>A0A918QL75</accession>
<dbReference type="AlphaFoldDB" id="A0A918QL75"/>
<protein>
    <submittedName>
        <fullName evidence="2">Uncharacterized protein</fullName>
    </submittedName>
</protein>
<dbReference type="EMBL" id="BMWG01000022">
    <property type="protein sequence ID" value="GGZ52697.1"/>
    <property type="molecule type" value="Genomic_DNA"/>
</dbReference>
<keyword evidence="3" id="KW-1185">Reference proteome</keyword>
<dbReference type="Proteomes" id="UP000630936">
    <property type="component" value="Unassembled WGS sequence"/>
</dbReference>
<proteinExistence type="predicted"/>
<reference evidence="2" key="1">
    <citation type="journal article" date="2014" name="Int. J. Syst. Evol. Microbiol.">
        <title>Complete genome sequence of Corynebacterium casei LMG S-19264T (=DSM 44701T), isolated from a smear-ripened cheese.</title>
        <authorList>
            <consortium name="US DOE Joint Genome Institute (JGI-PGF)"/>
            <person name="Walter F."/>
            <person name="Albersmeier A."/>
            <person name="Kalinowski J."/>
            <person name="Ruckert C."/>
        </authorList>
    </citation>
    <scope>NUCLEOTIDE SEQUENCE</scope>
    <source>
        <strain evidence="2">JCM 4988</strain>
    </source>
</reference>
<evidence type="ECO:0000313" key="2">
    <source>
        <dbReference type="EMBL" id="GGZ52697.1"/>
    </source>
</evidence>
<reference evidence="2" key="2">
    <citation type="submission" date="2020-09" db="EMBL/GenBank/DDBJ databases">
        <authorList>
            <person name="Sun Q."/>
            <person name="Ohkuma M."/>
        </authorList>
    </citation>
    <scope>NUCLEOTIDE SEQUENCE</scope>
    <source>
        <strain evidence="2">JCM 4988</strain>
    </source>
</reference>
<comment type="caution">
    <text evidence="2">The sequence shown here is derived from an EMBL/GenBank/DDBJ whole genome shotgun (WGS) entry which is preliminary data.</text>
</comment>
<name>A0A918QL75_9ACTN</name>
<gene>
    <name evidence="2" type="ORF">GCM10010387_53530</name>
</gene>
<feature type="region of interest" description="Disordered" evidence="1">
    <location>
        <begin position="49"/>
        <end position="69"/>
    </location>
</feature>
<sequence>MFRFRFRRGREPARGTVRHGRGYERERAYGHGDECAYGYGDEYGCEPEAVRSGLHPRPGQGAQDGRSRP</sequence>
<evidence type="ECO:0000256" key="1">
    <source>
        <dbReference type="SAM" id="MobiDB-lite"/>
    </source>
</evidence>
<organism evidence="2 3">
    <name type="scientific">Streptomyces inusitatus</name>
    <dbReference type="NCBI Taxonomy" id="68221"/>
    <lineage>
        <taxon>Bacteria</taxon>
        <taxon>Bacillati</taxon>
        <taxon>Actinomycetota</taxon>
        <taxon>Actinomycetes</taxon>
        <taxon>Kitasatosporales</taxon>
        <taxon>Streptomycetaceae</taxon>
        <taxon>Streptomyces</taxon>
    </lineage>
</organism>
<evidence type="ECO:0000313" key="3">
    <source>
        <dbReference type="Proteomes" id="UP000630936"/>
    </source>
</evidence>